<feature type="region of interest" description="Disordered" evidence="1">
    <location>
        <begin position="1"/>
        <end position="20"/>
    </location>
</feature>
<evidence type="ECO:0000256" key="1">
    <source>
        <dbReference type="SAM" id="MobiDB-lite"/>
    </source>
</evidence>
<protein>
    <submittedName>
        <fullName evidence="2">Uncharacterized protein</fullName>
    </submittedName>
</protein>
<evidence type="ECO:0000313" key="2">
    <source>
        <dbReference type="EMBL" id="KAF0315249.1"/>
    </source>
</evidence>
<dbReference type="AlphaFoldDB" id="A0A8H3ZD88"/>
<gene>
    <name evidence="2" type="ORF">GQ607_017510</name>
</gene>
<proteinExistence type="predicted"/>
<dbReference type="EMBL" id="WOWK01000219">
    <property type="protein sequence ID" value="KAF0315249.1"/>
    <property type="molecule type" value="Genomic_DNA"/>
</dbReference>
<comment type="caution">
    <text evidence="2">The sequence shown here is derived from an EMBL/GenBank/DDBJ whole genome shotgun (WGS) entry which is preliminary data.</text>
</comment>
<evidence type="ECO:0000313" key="3">
    <source>
        <dbReference type="Proteomes" id="UP000434172"/>
    </source>
</evidence>
<accession>A0A8H3ZD88</accession>
<reference evidence="2 3" key="1">
    <citation type="submission" date="2019-12" db="EMBL/GenBank/DDBJ databases">
        <title>A genome sequence resource for the geographically widespread anthracnose pathogen Colletotrichum asianum.</title>
        <authorList>
            <person name="Meng Y."/>
        </authorList>
    </citation>
    <scope>NUCLEOTIDE SEQUENCE [LARGE SCALE GENOMIC DNA]</scope>
    <source>
        <strain evidence="2 3">ICMP 18580</strain>
    </source>
</reference>
<feature type="compositionally biased region" description="Polar residues" evidence="1">
    <location>
        <begin position="36"/>
        <end position="46"/>
    </location>
</feature>
<dbReference type="Proteomes" id="UP000434172">
    <property type="component" value="Unassembled WGS sequence"/>
</dbReference>
<sequence length="174" mass="19385">MDRSARLPPPNTDGPLPSNVRRRCQRARQRQLRSQSHIAHSTTRYTLTPHHRPLDTDRHRRIITPRPDPTSTSRHLRPSTHRANDQAQRPACPTWPCAHRILSPLAFGTPSSSAPRSHQAGTGHWAARPSKFHHNLHQLLSTPLQSSPDRAGGQPSVARGASLNNLTVCSLTHL</sequence>
<keyword evidence="3" id="KW-1185">Reference proteome</keyword>
<feature type="region of interest" description="Disordered" evidence="1">
    <location>
        <begin position="30"/>
        <end position="92"/>
    </location>
</feature>
<name>A0A8H3ZD88_9PEZI</name>
<organism evidence="2 3">
    <name type="scientific">Colletotrichum asianum</name>
    <dbReference type="NCBI Taxonomy" id="702518"/>
    <lineage>
        <taxon>Eukaryota</taxon>
        <taxon>Fungi</taxon>
        <taxon>Dikarya</taxon>
        <taxon>Ascomycota</taxon>
        <taxon>Pezizomycotina</taxon>
        <taxon>Sordariomycetes</taxon>
        <taxon>Hypocreomycetidae</taxon>
        <taxon>Glomerellales</taxon>
        <taxon>Glomerellaceae</taxon>
        <taxon>Colletotrichum</taxon>
        <taxon>Colletotrichum gloeosporioides species complex</taxon>
    </lineage>
</organism>